<evidence type="ECO:0000256" key="3">
    <source>
        <dbReference type="ARBA" id="ARBA00022989"/>
    </source>
</evidence>
<dbReference type="CDD" id="cd17323">
    <property type="entry name" value="MFS_Tpo1_MDR_like"/>
    <property type="match status" value="1"/>
</dbReference>
<dbReference type="Pfam" id="PF07690">
    <property type="entry name" value="MFS_1"/>
    <property type="match status" value="1"/>
</dbReference>
<keyword evidence="3 6" id="KW-1133">Transmembrane helix</keyword>
<feature type="region of interest" description="Disordered" evidence="5">
    <location>
        <begin position="1"/>
        <end position="36"/>
    </location>
</feature>
<feature type="transmembrane region" description="Helical" evidence="6">
    <location>
        <begin position="243"/>
        <end position="263"/>
    </location>
</feature>
<evidence type="ECO:0000256" key="5">
    <source>
        <dbReference type="SAM" id="MobiDB-lite"/>
    </source>
</evidence>
<dbReference type="Proteomes" id="UP001305779">
    <property type="component" value="Unassembled WGS sequence"/>
</dbReference>
<evidence type="ECO:0000313" key="8">
    <source>
        <dbReference type="EMBL" id="KAK4495270.1"/>
    </source>
</evidence>
<feature type="transmembrane region" description="Helical" evidence="6">
    <location>
        <begin position="127"/>
        <end position="146"/>
    </location>
</feature>
<dbReference type="InterPro" id="IPR020846">
    <property type="entry name" value="MFS_dom"/>
</dbReference>
<evidence type="ECO:0000259" key="7">
    <source>
        <dbReference type="PROSITE" id="PS50850"/>
    </source>
</evidence>
<name>A0ABR0E1H9_ZASCE</name>
<feature type="transmembrane region" description="Helical" evidence="6">
    <location>
        <begin position="215"/>
        <end position="237"/>
    </location>
</feature>
<sequence length="547" mass="61011">MPGFQQHDQGYPDGAKSDGDYGTPTMPDVPSPDQIEHNKSENHALVLTVTEAAEHFRKNPELSTTIHVKFADEDPSNPRNWPSWRKWYVLSLCCFLNFLTCLCAGGYSSGADGIAESLHVSSEATTVGLSMYILGFAIGPMVLAPLSEYFGRSPVYICSWFFLVVFQIPLALAPNIGTVIVCRFIAGFGGSAPLTNTGGTVSDLWSRNESGYAMLLYGVSSTFSPPMALVISGYIALEKSWHWLFWVYLIVTGSVWIIMILTLRETRHSTILERKTNHLRKALVKEGIMKKEDQEQISDVHNQGDKRSLHSLFAVSLTRPVRFLLTEPITIMAAAYNGFIYGIVYLFNEAIPLVFGPGGHNFNTGEWGLAFLGIAIGTLIAACLFPLQERYYLRRVAANNGKGVPEARMWQARFGAFLLPISLFWFAWTSYPSVYWIVPIIASAFFGAGIYIVILSVLNYVVDSYQTYSASALAGVILVRNVVGAAFPLFASQMYKGMGYEWASSLLAFLSILFIPIPIWWFYRGEQLRLKSPWAREHFDQDEDAPH</sequence>
<comment type="caution">
    <text evidence="8">The sequence shown here is derived from an EMBL/GenBank/DDBJ whole genome shotgun (WGS) entry which is preliminary data.</text>
</comment>
<feature type="transmembrane region" description="Helical" evidence="6">
    <location>
        <begin position="434"/>
        <end position="458"/>
    </location>
</feature>
<evidence type="ECO:0000256" key="4">
    <source>
        <dbReference type="ARBA" id="ARBA00023136"/>
    </source>
</evidence>
<organism evidence="8 9">
    <name type="scientific">Zasmidium cellare</name>
    <name type="common">Wine cellar mold</name>
    <name type="synonym">Racodium cellare</name>
    <dbReference type="NCBI Taxonomy" id="395010"/>
    <lineage>
        <taxon>Eukaryota</taxon>
        <taxon>Fungi</taxon>
        <taxon>Dikarya</taxon>
        <taxon>Ascomycota</taxon>
        <taxon>Pezizomycotina</taxon>
        <taxon>Dothideomycetes</taxon>
        <taxon>Dothideomycetidae</taxon>
        <taxon>Mycosphaerellales</taxon>
        <taxon>Mycosphaerellaceae</taxon>
        <taxon>Zasmidium</taxon>
    </lineage>
</organism>
<feature type="transmembrane region" description="Helical" evidence="6">
    <location>
        <begin position="176"/>
        <end position="194"/>
    </location>
</feature>
<feature type="transmembrane region" description="Helical" evidence="6">
    <location>
        <begin position="329"/>
        <end position="347"/>
    </location>
</feature>
<dbReference type="Gene3D" id="1.20.1250.20">
    <property type="entry name" value="MFS general substrate transporter like domains"/>
    <property type="match status" value="1"/>
</dbReference>
<keyword evidence="2 6" id="KW-0812">Transmembrane</keyword>
<proteinExistence type="predicted"/>
<evidence type="ECO:0000256" key="6">
    <source>
        <dbReference type="SAM" id="Phobius"/>
    </source>
</evidence>
<dbReference type="InterPro" id="IPR011701">
    <property type="entry name" value="MFS"/>
</dbReference>
<keyword evidence="4 6" id="KW-0472">Membrane</keyword>
<dbReference type="InterPro" id="IPR036259">
    <property type="entry name" value="MFS_trans_sf"/>
</dbReference>
<protein>
    <recommendedName>
        <fullName evidence="7">Major facilitator superfamily (MFS) profile domain-containing protein</fullName>
    </recommendedName>
</protein>
<accession>A0ABR0E1H9</accession>
<feature type="domain" description="Major facilitator superfamily (MFS) profile" evidence="7">
    <location>
        <begin position="89"/>
        <end position="528"/>
    </location>
</feature>
<keyword evidence="9" id="KW-1185">Reference proteome</keyword>
<feature type="transmembrane region" description="Helical" evidence="6">
    <location>
        <begin position="153"/>
        <end position="170"/>
    </location>
</feature>
<feature type="transmembrane region" description="Helical" evidence="6">
    <location>
        <begin position="410"/>
        <end position="428"/>
    </location>
</feature>
<feature type="transmembrane region" description="Helical" evidence="6">
    <location>
        <begin position="502"/>
        <end position="523"/>
    </location>
</feature>
<comment type="subcellular location">
    <subcellularLocation>
        <location evidence="1">Membrane</location>
        <topology evidence="1">Multi-pass membrane protein</topology>
    </subcellularLocation>
</comment>
<evidence type="ECO:0000313" key="9">
    <source>
        <dbReference type="Proteomes" id="UP001305779"/>
    </source>
</evidence>
<dbReference type="PANTHER" id="PTHR23502">
    <property type="entry name" value="MAJOR FACILITATOR SUPERFAMILY"/>
    <property type="match status" value="1"/>
</dbReference>
<gene>
    <name evidence="8" type="ORF">PRZ48_013599</name>
</gene>
<reference evidence="8 9" key="1">
    <citation type="journal article" date="2023" name="G3 (Bethesda)">
        <title>A chromosome-level genome assembly of Zasmidium syzygii isolated from banana leaves.</title>
        <authorList>
            <person name="van Westerhoven A.C."/>
            <person name="Mehrabi R."/>
            <person name="Talebi R."/>
            <person name="Steentjes M.B.F."/>
            <person name="Corcolon B."/>
            <person name="Chong P.A."/>
            <person name="Kema G.H.J."/>
            <person name="Seidl M.F."/>
        </authorList>
    </citation>
    <scope>NUCLEOTIDE SEQUENCE [LARGE SCALE GENOMIC DNA]</scope>
    <source>
        <strain evidence="8 9">P124</strain>
    </source>
</reference>
<dbReference type="SUPFAM" id="SSF103473">
    <property type="entry name" value="MFS general substrate transporter"/>
    <property type="match status" value="1"/>
</dbReference>
<dbReference type="PANTHER" id="PTHR23502:SF24">
    <property type="entry name" value="TRANSPORTER, PUTATIVE-RELATED"/>
    <property type="match status" value="1"/>
</dbReference>
<evidence type="ECO:0000256" key="1">
    <source>
        <dbReference type="ARBA" id="ARBA00004141"/>
    </source>
</evidence>
<dbReference type="PROSITE" id="PS50850">
    <property type="entry name" value="MFS"/>
    <property type="match status" value="1"/>
</dbReference>
<feature type="transmembrane region" description="Helical" evidence="6">
    <location>
        <begin position="470"/>
        <end position="490"/>
    </location>
</feature>
<feature type="transmembrane region" description="Helical" evidence="6">
    <location>
        <begin position="87"/>
        <end position="107"/>
    </location>
</feature>
<dbReference type="EMBL" id="JAXOVC010000012">
    <property type="protein sequence ID" value="KAK4495270.1"/>
    <property type="molecule type" value="Genomic_DNA"/>
</dbReference>
<feature type="transmembrane region" description="Helical" evidence="6">
    <location>
        <begin position="367"/>
        <end position="387"/>
    </location>
</feature>
<evidence type="ECO:0000256" key="2">
    <source>
        <dbReference type="ARBA" id="ARBA00022692"/>
    </source>
</evidence>